<evidence type="ECO:0000313" key="4">
    <source>
        <dbReference type="Proteomes" id="UP000539313"/>
    </source>
</evidence>
<feature type="domain" description="DUF8094" evidence="2">
    <location>
        <begin position="29"/>
        <end position="339"/>
    </location>
</feature>
<proteinExistence type="predicted"/>
<keyword evidence="1" id="KW-0732">Signal</keyword>
<dbReference type="Pfam" id="PF26366">
    <property type="entry name" value="DUF8094"/>
    <property type="match status" value="1"/>
</dbReference>
<dbReference type="Proteomes" id="UP000539313">
    <property type="component" value="Unassembled WGS sequence"/>
</dbReference>
<protein>
    <recommendedName>
        <fullName evidence="2">DUF8094 domain-containing protein</fullName>
    </recommendedName>
</protein>
<feature type="signal peptide" evidence="1">
    <location>
        <begin position="1"/>
        <end position="18"/>
    </location>
</feature>
<dbReference type="RefSeq" id="WP_182708284.1">
    <property type="nucleotide sequence ID" value="NZ_JACJII010000001.1"/>
</dbReference>
<keyword evidence="4" id="KW-1185">Reference proteome</keyword>
<dbReference type="EMBL" id="JACJII010000001">
    <property type="protein sequence ID" value="MBA9007852.1"/>
    <property type="molecule type" value="Genomic_DNA"/>
</dbReference>
<accession>A0A7W3N5I6</accession>
<reference evidence="3 4" key="1">
    <citation type="submission" date="2020-08" db="EMBL/GenBank/DDBJ databases">
        <title>Sequencing the genomes of 1000 actinobacteria strains.</title>
        <authorList>
            <person name="Klenk H.-P."/>
        </authorList>
    </citation>
    <scope>NUCLEOTIDE SEQUENCE [LARGE SCALE GENOMIC DNA]</scope>
    <source>
        <strain evidence="3 4">DSM 45823</strain>
    </source>
</reference>
<evidence type="ECO:0000259" key="2">
    <source>
        <dbReference type="Pfam" id="PF26366"/>
    </source>
</evidence>
<dbReference type="InterPro" id="IPR058407">
    <property type="entry name" value="DUF8094"/>
</dbReference>
<organism evidence="3 4">
    <name type="scientific">Thermomonospora cellulosilytica</name>
    <dbReference type="NCBI Taxonomy" id="1411118"/>
    <lineage>
        <taxon>Bacteria</taxon>
        <taxon>Bacillati</taxon>
        <taxon>Actinomycetota</taxon>
        <taxon>Actinomycetes</taxon>
        <taxon>Streptosporangiales</taxon>
        <taxon>Thermomonosporaceae</taxon>
        <taxon>Thermomonospora</taxon>
    </lineage>
</organism>
<gene>
    <name evidence="3" type="ORF">HNR21_006734</name>
</gene>
<dbReference type="PROSITE" id="PS51257">
    <property type="entry name" value="PROKAR_LIPOPROTEIN"/>
    <property type="match status" value="1"/>
</dbReference>
<dbReference type="AlphaFoldDB" id="A0A7W3N5I6"/>
<evidence type="ECO:0000313" key="3">
    <source>
        <dbReference type="EMBL" id="MBA9007852.1"/>
    </source>
</evidence>
<feature type="chain" id="PRO_5038800505" description="DUF8094 domain-containing protein" evidence="1">
    <location>
        <begin position="19"/>
        <end position="340"/>
    </location>
</feature>
<evidence type="ECO:0000256" key="1">
    <source>
        <dbReference type="SAM" id="SignalP"/>
    </source>
</evidence>
<name>A0A7W3N5I6_9ACTN</name>
<sequence>MRAHPAVAVLTLLPPLLAGCAGGSGEQQATPALTKQQAAAVLQRYAQVKNQMQAAAARGVDGSLLATAETEPQLTMDLAAYRLYRTAGEKLRPLEYGQPTFYIPRLTGYPRWFAADTTSWVVVRKSSGGSAERTRPVRHAMLFVQRAPKAPWLLAADPLPSGGAPTSPLSAVALDKEGYATAVRPDASGLAVSPDRLGEAHAAVLTRGAQAAPHHRKVLADGPATLRAHEGLSRATAQFRSLGITLTSTFAPHDAPVYALRTTDGGALVWYVLRQHESYVAGSPGKLRVGGDLTGLVSEKQARTRLDSTVLIQHLAQVPAGTGQAQITGMYRKAVHARGA</sequence>
<comment type="caution">
    <text evidence="3">The sequence shown here is derived from an EMBL/GenBank/DDBJ whole genome shotgun (WGS) entry which is preliminary data.</text>
</comment>